<dbReference type="GO" id="GO:0005615">
    <property type="term" value="C:extracellular space"/>
    <property type="evidence" value="ECO:0007669"/>
    <property type="project" value="TreeGrafter"/>
</dbReference>
<feature type="domain" description="CHRD" evidence="1">
    <location>
        <begin position="155"/>
        <end position="275"/>
    </location>
</feature>
<evidence type="ECO:0000259" key="1">
    <source>
        <dbReference type="PROSITE" id="PS50933"/>
    </source>
</evidence>
<dbReference type="PROSITE" id="PS50933">
    <property type="entry name" value="CHRD"/>
    <property type="match status" value="2"/>
</dbReference>
<gene>
    <name evidence="2" type="ORF">GCM10007390_39090</name>
</gene>
<dbReference type="PANTHER" id="PTHR46526">
    <property type="entry name" value="CHORDIN"/>
    <property type="match status" value="1"/>
</dbReference>
<reference evidence="2 3" key="1">
    <citation type="journal article" date="2014" name="Int. J. Syst. Evol. Microbiol.">
        <title>Complete genome sequence of Corynebacterium casei LMG S-19264T (=DSM 44701T), isolated from a smear-ripened cheese.</title>
        <authorList>
            <consortium name="US DOE Joint Genome Institute (JGI-PGF)"/>
            <person name="Walter F."/>
            <person name="Albersmeier A."/>
            <person name="Kalinowski J."/>
            <person name="Ruckert C."/>
        </authorList>
    </citation>
    <scope>NUCLEOTIDE SEQUENCE [LARGE SCALE GENOMIC DNA]</scope>
    <source>
        <strain evidence="2 3">KCTC 12866</strain>
    </source>
</reference>
<dbReference type="SMART" id="SM00754">
    <property type="entry name" value="CHRD"/>
    <property type="match status" value="2"/>
</dbReference>
<dbReference type="EMBL" id="BMXF01000004">
    <property type="protein sequence ID" value="GHB80756.1"/>
    <property type="molecule type" value="Genomic_DNA"/>
</dbReference>
<evidence type="ECO:0000313" key="2">
    <source>
        <dbReference type="EMBL" id="GHB80756.1"/>
    </source>
</evidence>
<protein>
    <recommendedName>
        <fullName evidence="1">CHRD domain-containing protein</fullName>
    </recommendedName>
</protein>
<dbReference type="AlphaFoldDB" id="A0A8J3D497"/>
<dbReference type="Pfam" id="PF07452">
    <property type="entry name" value="CHRD"/>
    <property type="match status" value="2"/>
</dbReference>
<dbReference type="Proteomes" id="UP000598271">
    <property type="component" value="Unassembled WGS sequence"/>
</dbReference>
<keyword evidence="3" id="KW-1185">Reference proteome</keyword>
<evidence type="ECO:0000313" key="3">
    <source>
        <dbReference type="Proteomes" id="UP000598271"/>
    </source>
</evidence>
<dbReference type="PANTHER" id="PTHR46526:SF1">
    <property type="entry name" value="CHORDIN"/>
    <property type="match status" value="1"/>
</dbReference>
<comment type="caution">
    <text evidence="2">The sequence shown here is derived from an EMBL/GenBank/DDBJ whole genome shotgun (WGS) entry which is preliminary data.</text>
</comment>
<dbReference type="GO" id="GO:0036122">
    <property type="term" value="F:BMP binding"/>
    <property type="evidence" value="ECO:0007669"/>
    <property type="project" value="TreeGrafter"/>
</dbReference>
<dbReference type="RefSeq" id="WP_189566365.1">
    <property type="nucleotide sequence ID" value="NZ_BMXF01000004.1"/>
</dbReference>
<sequence length="275" mass="28637">MKSFTKLLPLLALAGLLLGCKDHDLGNNVIEQNGLSLSPAQETILVNSAATGSAEVSYDKNTKKLSYTVTFNNLSGIPTAGHIHGSSPRGANSGVLFPFTGIPNATSGVVIGSATLTMAQEQDLLNGLFYFNFHTAAYPSGELRGQIEFYDQSFIVSKKALPLSGAQEVPAKSVAASGSGDVSYNKNTKTLSYFVTFTNMSSAPSMGHIHGSAPRGANAGVLFPFAVIPPSTSGAVSGSAVLTATQEADLLNGLFYFNLHTAANPGGEIRGQIEF</sequence>
<organism evidence="2 3">
    <name type="scientific">Persicitalea jodogahamensis</name>
    <dbReference type="NCBI Taxonomy" id="402147"/>
    <lineage>
        <taxon>Bacteria</taxon>
        <taxon>Pseudomonadati</taxon>
        <taxon>Bacteroidota</taxon>
        <taxon>Cytophagia</taxon>
        <taxon>Cytophagales</taxon>
        <taxon>Spirosomataceae</taxon>
        <taxon>Persicitalea</taxon>
    </lineage>
</organism>
<proteinExistence type="predicted"/>
<dbReference type="PROSITE" id="PS51257">
    <property type="entry name" value="PROKAR_LIPOPROTEIN"/>
    <property type="match status" value="1"/>
</dbReference>
<dbReference type="InterPro" id="IPR010895">
    <property type="entry name" value="CHRD"/>
</dbReference>
<feature type="domain" description="CHRD" evidence="1">
    <location>
        <begin position="29"/>
        <end position="152"/>
    </location>
</feature>
<dbReference type="InterPro" id="IPR052278">
    <property type="entry name" value="Chordin-like_regulators"/>
</dbReference>
<accession>A0A8J3D497</accession>
<name>A0A8J3D497_9BACT</name>